<dbReference type="SUPFAM" id="SSF51735">
    <property type="entry name" value="NAD(P)-binding Rossmann-fold domains"/>
    <property type="match status" value="1"/>
</dbReference>
<keyword evidence="3" id="KW-1185">Reference proteome</keyword>
<dbReference type="InterPro" id="IPR036291">
    <property type="entry name" value="NAD(P)-bd_dom_sf"/>
</dbReference>
<evidence type="ECO:0000259" key="1">
    <source>
        <dbReference type="Pfam" id="PF13460"/>
    </source>
</evidence>
<dbReference type="AlphaFoldDB" id="A0A1M6GML8"/>
<feature type="domain" description="NAD(P)-binding" evidence="1">
    <location>
        <begin position="8"/>
        <end position="190"/>
    </location>
</feature>
<sequence>MTGILIFGGHGKVALLAEPMLVDAGNNVEAVVRNPDHVAEVEATGARAVVANLEVMGQEEVDQLVEGHEVVIWSAGAGGGAASRTKAVDEEAALRVLGAVGKAGARFIMVSYFGASLDHGVPEEDPFFAYAEAKAHVDDAIRRSDTNWVILAPSALTLEPESGVEIGADVSREVSRATVARVIAEVVARPGLSGVTISFNEGSTAPGVALDGI</sequence>
<organism evidence="2 3">
    <name type="scientific">Tessaracoccus bendigoensis DSM 12906</name>
    <dbReference type="NCBI Taxonomy" id="1123357"/>
    <lineage>
        <taxon>Bacteria</taxon>
        <taxon>Bacillati</taxon>
        <taxon>Actinomycetota</taxon>
        <taxon>Actinomycetes</taxon>
        <taxon>Propionibacteriales</taxon>
        <taxon>Propionibacteriaceae</taxon>
        <taxon>Tessaracoccus</taxon>
    </lineage>
</organism>
<dbReference type="Gene3D" id="3.40.50.720">
    <property type="entry name" value="NAD(P)-binding Rossmann-like Domain"/>
    <property type="match status" value="1"/>
</dbReference>
<evidence type="ECO:0000313" key="2">
    <source>
        <dbReference type="EMBL" id="SHJ11116.1"/>
    </source>
</evidence>
<reference evidence="2 3" key="1">
    <citation type="submission" date="2016-11" db="EMBL/GenBank/DDBJ databases">
        <authorList>
            <person name="Jaros S."/>
            <person name="Januszkiewicz K."/>
            <person name="Wedrychowicz H."/>
        </authorList>
    </citation>
    <scope>NUCLEOTIDE SEQUENCE [LARGE SCALE GENOMIC DNA]</scope>
    <source>
        <strain evidence="2 3">DSM 12906</strain>
    </source>
</reference>
<dbReference type="OrthoDB" id="4248066at2"/>
<dbReference type="RefSeq" id="WP_073187177.1">
    <property type="nucleotide sequence ID" value="NZ_FQZG01000027.1"/>
</dbReference>
<proteinExistence type="predicted"/>
<dbReference type="Pfam" id="PF13460">
    <property type="entry name" value="NAD_binding_10"/>
    <property type="match status" value="1"/>
</dbReference>
<gene>
    <name evidence="2" type="ORF">SAMN02745244_01742</name>
</gene>
<name>A0A1M6GML8_9ACTN</name>
<accession>A0A1M6GML8</accession>
<dbReference type="Proteomes" id="UP000184512">
    <property type="component" value="Unassembled WGS sequence"/>
</dbReference>
<protein>
    <submittedName>
        <fullName evidence="2">Putative NADH-flavin reductase</fullName>
    </submittedName>
</protein>
<dbReference type="EMBL" id="FQZG01000027">
    <property type="protein sequence ID" value="SHJ11116.1"/>
    <property type="molecule type" value="Genomic_DNA"/>
</dbReference>
<dbReference type="PANTHER" id="PTHR15020">
    <property type="entry name" value="FLAVIN REDUCTASE-RELATED"/>
    <property type="match status" value="1"/>
</dbReference>
<dbReference type="PANTHER" id="PTHR15020:SF50">
    <property type="entry name" value="UPF0659 PROTEIN YMR090W"/>
    <property type="match status" value="1"/>
</dbReference>
<evidence type="ECO:0000313" key="3">
    <source>
        <dbReference type="Proteomes" id="UP000184512"/>
    </source>
</evidence>
<dbReference type="InterPro" id="IPR016040">
    <property type="entry name" value="NAD(P)-bd_dom"/>
</dbReference>
<dbReference type="STRING" id="1123357.SAMN02745244_01742"/>